<evidence type="ECO:0000313" key="2">
    <source>
        <dbReference type="Proteomes" id="UP001162501"/>
    </source>
</evidence>
<gene>
    <name evidence="1" type="ORF">MRATA1EN22A_LOCUS17188</name>
</gene>
<reference evidence="1" key="2">
    <citation type="submission" date="2025-03" db="EMBL/GenBank/DDBJ databases">
        <authorList>
            <consortium name="ELIXIR-Norway"/>
            <consortium name="Elixir Norway"/>
        </authorList>
    </citation>
    <scope>NUCLEOTIDE SEQUENCE</scope>
</reference>
<reference evidence="1" key="1">
    <citation type="submission" date="2023-05" db="EMBL/GenBank/DDBJ databases">
        <authorList>
            <consortium name="ELIXIR-Norway"/>
        </authorList>
    </citation>
    <scope>NUCLEOTIDE SEQUENCE</scope>
</reference>
<sequence length="89" mass="9366">METQGHAGLTLVLTSRPTKSCFYKIRGFPPGPAPQCPSRRPHPMATPPMTRGAWCVGIPAAVATTRPAPRQDGGLKAVGSGRKFVVGLD</sequence>
<accession>A0AC59ZDL2</accession>
<evidence type="ECO:0000313" key="1">
    <source>
        <dbReference type="EMBL" id="CAN0385796.1"/>
    </source>
</evidence>
<protein>
    <submittedName>
        <fullName evidence="1">Uncharacterized protein</fullName>
    </submittedName>
</protein>
<organism evidence="1 2">
    <name type="scientific">Rangifer tarandus platyrhynchus</name>
    <name type="common">Svalbard reindeer</name>
    <dbReference type="NCBI Taxonomy" id="3082113"/>
    <lineage>
        <taxon>Eukaryota</taxon>
        <taxon>Metazoa</taxon>
        <taxon>Chordata</taxon>
        <taxon>Craniata</taxon>
        <taxon>Vertebrata</taxon>
        <taxon>Euteleostomi</taxon>
        <taxon>Mammalia</taxon>
        <taxon>Eutheria</taxon>
        <taxon>Laurasiatheria</taxon>
        <taxon>Artiodactyla</taxon>
        <taxon>Ruminantia</taxon>
        <taxon>Pecora</taxon>
        <taxon>Cervidae</taxon>
        <taxon>Odocoileinae</taxon>
        <taxon>Rangifer</taxon>
    </lineage>
</organism>
<name>A0AC59ZDL2_RANTA</name>
<dbReference type="EMBL" id="OX596112">
    <property type="protein sequence ID" value="CAN0385796.1"/>
    <property type="molecule type" value="Genomic_DNA"/>
</dbReference>
<proteinExistence type="predicted"/>
<dbReference type="Proteomes" id="UP001162501">
    <property type="component" value="Chromosome 28"/>
</dbReference>